<evidence type="ECO:0000313" key="10">
    <source>
        <dbReference type="EMBL" id="EDO35401.1"/>
    </source>
</evidence>
<dbReference type="PRINTS" id="PR01705">
    <property type="entry name" value="TSP1REPEAT"/>
</dbReference>
<evidence type="ECO:0000256" key="5">
    <source>
        <dbReference type="ARBA" id="ARBA00022729"/>
    </source>
</evidence>
<organism evidence="10 11">
    <name type="scientific">Nematostella vectensis</name>
    <name type="common">Starlet sea anemone</name>
    <dbReference type="NCBI Taxonomy" id="45351"/>
    <lineage>
        <taxon>Eukaryota</taxon>
        <taxon>Metazoa</taxon>
        <taxon>Cnidaria</taxon>
        <taxon>Anthozoa</taxon>
        <taxon>Hexacorallia</taxon>
        <taxon>Actiniaria</taxon>
        <taxon>Edwardsiidae</taxon>
        <taxon>Nematostella</taxon>
    </lineage>
</organism>
<evidence type="ECO:0000256" key="6">
    <source>
        <dbReference type="ARBA" id="ARBA00022737"/>
    </source>
</evidence>
<keyword evidence="7" id="KW-1133">Transmembrane helix</keyword>
<evidence type="ECO:0000256" key="9">
    <source>
        <dbReference type="ARBA" id="ARBA00023157"/>
    </source>
</evidence>
<feature type="non-terminal residue" evidence="10">
    <location>
        <position position="1"/>
    </location>
</feature>
<accession>A7SLI8</accession>
<proteinExistence type="predicted"/>
<dbReference type="HOGENOM" id="CLU_047129_1_0_1"/>
<dbReference type="FunFam" id="2.20.100.10:FF:000007">
    <property type="entry name" value="Thrombospondin 1"/>
    <property type="match status" value="2"/>
</dbReference>
<keyword evidence="5" id="KW-0732">Signal</keyword>
<keyword evidence="8" id="KW-0472">Membrane</keyword>
<sequence length="126" mass="13619">DGGWSEWEAWSPCSQTCGGAPVTRMRTCNNPEPKRGGLPCEGDNTETATDCTKSYPIDGGWTEWTEWSMCSTSCGPGQQSRDRNCTNPPPAYGGKPCEGNPTETQPCKLTACPSKSVYKAHSLPRI</sequence>
<evidence type="ECO:0000256" key="1">
    <source>
        <dbReference type="ARBA" id="ARBA00004167"/>
    </source>
</evidence>
<dbReference type="AlphaFoldDB" id="A7SLI8"/>
<dbReference type="Proteomes" id="UP000001593">
    <property type="component" value="Unassembled WGS sequence"/>
</dbReference>
<evidence type="ECO:0000256" key="3">
    <source>
        <dbReference type="ARBA" id="ARBA00022525"/>
    </source>
</evidence>
<dbReference type="PhylomeDB" id="A7SLI8"/>
<dbReference type="GO" id="GO:0016020">
    <property type="term" value="C:membrane"/>
    <property type="evidence" value="ECO:0007669"/>
    <property type="project" value="UniProtKB-SubCell"/>
</dbReference>
<dbReference type="Pfam" id="PF00090">
    <property type="entry name" value="TSP_1"/>
    <property type="match status" value="2"/>
</dbReference>
<dbReference type="InterPro" id="IPR052065">
    <property type="entry name" value="Compl_asym_regulator"/>
</dbReference>
<dbReference type="Gene3D" id="2.20.100.10">
    <property type="entry name" value="Thrombospondin type-1 (TSP1) repeat"/>
    <property type="match status" value="2"/>
</dbReference>
<dbReference type="SMART" id="SM00209">
    <property type="entry name" value="TSP1"/>
    <property type="match status" value="2"/>
</dbReference>
<dbReference type="PROSITE" id="PS50092">
    <property type="entry name" value="TSP1"/>
    <property type="match status" value="2"/>
</dbReference>
<dbReference type="PANTHER" id="PTHR22906:SF43">
    <property type="entry name" value="PROPERDIN"/>
    <property type="match status" value="1"/>
</dbReference>
<dbReference type="InParanoid" id="A7SLI8"/>
<keyword evidence="4" id="KW-0812">Transmembrane</keyword>
<evidence type="ECO:0000256" key="7">
    <source>
        <dbReference type="ARBA" id="ARBA00022989"/>
    </source>
</evidence>
<dbReference type="PANTHER" id="PTHR22906">
    <property type="entry name" value="PROPERDIN"/>
    <property type="match status" value="1"/>
</dbReference>
<keyword evidence="6" id="KW-0677">Repeat</keyword>
<keyword evidence="11" id="KW-1185">Reference proteome</keyword>
<evidence type="ECO:0000313" key="11">
    <source>
        <dbReference type="Proteomes" id="UP000001593"/>
    </source>
</evidence>
<name>A7SLI8_NEMVE</name>
<evidence type="ECO:0000256" key="4">
    <source>
        <dbReference type="ARBA" id="ARBA00022692"/>
    </source>
</evidence>
<evidence type="ECO:0000256" key="2">
    <source>
        <dbReference type="ARBA" id="ARBA00004613"/>
    </source>
</evidence>
<dbReference type="SUPFAM" id="SSF82895">
    <property type="entry name" value="TSP-1 type 1 repeat"/>
    <property type="match status" value="2"/>
</dbReference>
<dbReference type="OMA" id="TDESICY"/>
<reference evidence="10 11" key="1">
    <citation type="journal article" date="2007" name="Science">
        <title>Sea anemone genome reveals ancestral eumetazoan gene repertoire and genomic organization.</title>
        <authorList>
            <person name="Putnam N.H."/>
            <person name="Srivastava M."/>
            <person name="Hellsten U."/>
            <person name="Dirks B."/>
            <person name="Chapman J."/>
            <person name="Salamov A."/>
            <person name="Terry A."/>
            <person name="Shapiro H."/>
            <person name="Lindquist E."/>
            <person name="Kapitonov V.V."/>
            <person name="Jurka J."/>
            <person name="Genikhovich G."/>
            <person name="Grigoriev I.V."/>
            <person name="Lucas S.M."/>
            <person name="Steele R.E."/>
            <person name="Finnerty J.R."/>
            <person name="Technau U."/>
            <person name="Martindale M.Q."/>
            <person name="Rokhsar D.S."/>
        </authorList>
    </citation>
    <scope>NUCLEOTIDE SEQUENCE [LARGE SCALE GENOMIC DNA]</scope>
    <source>
        <strain evidence="11">CH2 X CH6</strain>
    </source>
</reference>
<keyword evidence="9" id="KW-1015">Disulfide bond</keyword>
<dbReference type="InterPro" id="IPR000884">
    <property type="entry name" value="TSP1_rpt"/>
</dbReference>
<protein>
    <submittedName>
        <fullName evidence="10">Uncharacterized protein</fullName>
    </submittedName>
</protein>
<evidence type="ECO:0000256" key="8">
    <source>
        <dbReference type="ARBA" id="ARBA00023136"/>
    </source>
</evidence>
<gene>
    <name evidence="10" type="ORF">NEMVEDRAFT_v1g122783</name>
</gene>
<comment type="subcellular location">
    <subcellularLocation>
        <location evidence="1">Membrane</location>
        <topology evidence="1">Single-pass membrane protein</topology>
    </subcellularLocation>
    <subcellularLocation>
        <location evidence="2">Secreted</location>
    </subcellularLocation>
</comment>
<dbReference type="EMBL" id="DS469699">
    <property type="protein sequence ID" value="EDO35401.1"/>
    <property type="molecule type" value="Genomic_DNA"/>
</dbReference>
<keyword evidence="3" id="KW-0964">Secreted</keyword>
<dbReference type="InterPro" id="IPR036383">
    <property type="entry name" value="TSP1_rpt_sf"/>
</dbReference>